<dbReference type="EMBL" id="CP020028">
    <property type="protein sequence ID" value="ASR49985.1"/>
    <property type="molecule type" value="Genomic_DNA"/>
</dbReference>
<name>A0A222WVG6_9BACL</name>
<sequence>MKSNTAFEVQATQLLKDYKPGSSFFFASPSRTLLAQGTLGALPHGEASDTEGGLAERVATLLESVRQSHGGHPIVVGAIPFDDSRAAQLLVPAETRWAGPLHSDSTSWHSENGKAVGSANAADSVNPTKLGQAPAYGIRSVPEPSEFVQGVEQALKYIASGELNKIVLSRTLQLDTSEQVDIPGYLHNLARHNIKGYTFAVDLPALEAVEAGSDRADVGVEQRTLIGASPELLVSREGLHLTVNPLAGSAPRSDDPVEDKLRAAALLESIKDRHEHAVVVEAVALALRPLCRRLDVPQEPSLIQTETMWHLSTEITGELADLSVSSLAIALALHPTPAVCGSPTQQAKKVIQDIESFDRGFYTGIVGWCDAAGDGEWVITIRCAEAAKHSLRLFAGAGIVAASNPEDELAETAAKFGTMLQALGLKHE</sequence>
<dbReference type="GO" id="GO:0008909">
    <property type="term" value="F:isochorismate synthase activity"/>
    <property type="evidence" value="ECO:0007669"/>
    <property type="project" value="UniProtKB-EC"/>
</dbReference>
<dbReference type="SUPFAM" id="SSF56322">
    <property type="entry name" value="ADC synthase"/>
    <property type="match status" value="1"/>
</dbReference>
<organism evidence="8 9">
    <name type="scientific">Paenibacillus kribbensis</name>
    <dbReference type="NCBI Taxonomy" id="172713"/>
    <lineage>
        <taxon>Bacteria</taxon>
        <taxon>Bacillati</taxon>
        <taxon>Bacillota</taxon>
        <taxon>Bacilli</taxon>
        <taxon>Bacillales</taxon>
        <taxon>Paenibacillaceae</taxon>
        <taxon>Paenibacillus</taxon>
    </lineage>
</organism>
<evidence type="ECO:0000256" key="1">
    <source>
        <dbReference type="ARBA" id="ARBA00000799"/>
    </source>
</evidence>
<dbReference type="InterPro" id="IPR005801">
    <property type="entry name" value="ADC_synthase"/>
</dbReference>
<dbReference type="KEGG" id="pkb:B4V02_18075"/>
<dbReference type="OrthoDB" id="9803598at2"/>
<dbReference type="STRING" id="172713.GCA_001705305_00202"/>
<dbReference type="PANTHER" id="PTHR42839">
    <property type="entry name" value="ISOCHORISMATE SYNTHASE ENTC"/>
    <property type="match status" value="1"/>
</dbReference>
<gene>
    <name evidence="8" type="ORF">B4V02_18075</name>
</gene>
<proteinExistence type="inferred from homology"/>
<dbReference type="GO" id="GO:0009697">
    <property type="term" value="P:salicylic acid biosynthetic process"/>
    <property type="evidence" value="ECO:0007669"/>
    <property type="project" value="TreeGrafter"/>
</dbReference>
<evidence type="ECO:0000256" key="6">
    <source>
        <dbReference type="SAM" id="MobiDB-lite"/>
    </source>
</evidence>
<dbReference type="AlphaFoldDB" id="A0A222WVG6"/>
<keyword evidence="9" id="KW-1185">Reference proteome</keyword>
<evidence type="ECO:0000259" key="7">
    <source>
        <dbReference type="Pfam" id="PF00425"/>
    </source>
</evidence>
<dbReference type="Proteomes" id="UP000214666">
    <property type="component" value="Chromosome"/>
</dbReference>
<evidence type="ECO:0000313" key="9">
    <source>
        <dbReference type="Proteomes" id="UP000214666"/>
    </source>
</evidence>
<evidence type="ECO:0000256" key="4">
    <source>
        <dbReference type="ARBA" id="ARBA00023235"/>
    </source>
</evidence>
<dbReference type="InterPro" id="IPR015890">
    <property type="entry name" value="Chorismate_C"/>
</dbReference>
<accession>A0A222WVG6</accession>
<evidence type="ECO:0000256" key="2">
    <source>
        <dbReference type="ARBA" id="ARBA00005297"/>
    </source>
</evidence>
<dbReference type="RefSeq" id="WP_094157031.1">
    <property type="nucleotide sequence ID" value="NZ_CP020028.1"/>
</dbReference>
<evidence type="ECO:0000313" key="8">
    <source>
        <dbReference type="EMBL" id="ASR49985.1"/>
    </source>
</evidence>
<dbReference type="Gene3D" id="3.60.120.10">
    <property type="entry name" value="Anthranilate synthase"/>
    <property type="match status" value="1"/>
</dbReference>
<dbReference type="PANTHER" id="PTHR42839:SF2">
    <property type="entry name" value="ISOCHORISMATE SYNTHASE ENTC"/>
    <property type="match status" value="1"/>
</dbReference>
<protein>
    <recommendedName>
        <fullName evidence="3">isochorismate synthase</fullName>
        <ecNumber evidence="3">5.4.4.2</ecNumber>
    </recommendedName>
    <alternativeName>
        <fullName evidence="5">Isochorismate mutase</fullName>
    </alternativeName>
</protein>
<keyword evidence="4" id="KW-0413">Isomerase</keyword>
<feature type="domain" description="Chorismate-utilising enzyme C-terminal" evidence="7">
    <location>
        <begin position="145"/>
        <end position="415"/>
    </location>
</feature>
<dbReference type="EC" id="5.4.4.2" evidence="3"/>
<dbReference type="NCBIfam" id="NF005380">
    <property type="entry name" value="PRK06923.1"/>
    <property type="match status" value="1"/>
</dbReference>
<evidence type="ECO:0000256" key="5">
    <source>
        <dbReference type="ARBA" id="ARBA00041564"/>
    </source>
</evidence>
<dbReference type="InterPro" id="IPR004561">
    <property type="entry name" value="IsoChor_synthase"/>
</dbReference>
<comment type="catalytic activity">
    <reaction evidence="1">
        <text>chorismate = isochorismate</text>
        <dbReference type="Rhea" id="RHEA:18985"/>
        <dbReference type="ChEBI" id="CHEBI:29748"/>
        <dbReference type="ChEBI" id="CHEBI:29780"/>
        <dbReference type="EC" id="5.4.4.2"/>
    </reaction>
</comment>
<comment type="similarity">
    <text evidence="2">Belongs to the isochorismate synthase family.</text>
</comment>
<dbReference type="Pfam" id="PF00425">
    <property type="entry name" value="Chorismate_bind"/>
    <property type="match status" value="1"/>
</dbReference>
<feature type="region of interest" description="Disordered" evidence="6">
    <location>
        <begin position="101"/>
        <end position="126"/>
    </location>
</feature>
<dbReference type="NCBIfam" id="TIGR00543">
    <property type="entry name" value="isochor_syn"/>
    <property type="match status" value="1"/>
</dbReference>
<reference evidence="8 9" key="1">
    <citation type="submission" date="2017-03" db="EMBL/GenBank/DDBJ databases">
        <title>Complete genome sequence of Paenibacillus Kribbensis producing bioflocculants.</title>
        <authorList>
            <person name="Lee H.-G."/>
            <person name="Oh H.-M."/>
        </authorList>
    </citation>
    <scope>NUCLEOTIDE SEQUENCE [LARGE SCALE GENOMIC DNA]</scope>
    <source>
        <strain evidence="8 9">AM49</strain>
    </source>
</reference>
<evidence type="ECO:0000256" key="3">
    <source>
        <dbReference type="ARBA" id="ARBA00012824"/>
    </source>
</evidence>